<evidence type="ECO:0000313" key="9">
    <source>
        <dbReference type="EMBL" id="KAF1960500.1"/>
    </source>
</evidence>
<dbReference type="PANTHER" id="PTHR12087">
    <property type="entry name" value="ORIGIN RECOGNITION COMPLEX SUBUNIT 4"/>
    <property type="match status" value="1"/>
</dbReference>
<dbReference type="InterPro" id="IPR041664">
    <property type="entry name" value="AAA_16"/>
</dbReference>
<reference evidence="9" key="1">
    <citation type="journal article" date="2020" name="Stud. Mycol.">
        <title>101 Dothideomycetes genomes: a test case for predicting lifestyles and emergence of pathogens.</title>
        <authorList>
            <person name="Haridas S."/>
            <person name="Albert R."/>
            <person name="Binder M."/>
            <person name="Bloem J."/>
            <person name="Labutti K."/>
            <person name="Salamov A."/>
            <person name="Andreopoulos B."/>
            <person name="Baker S."/>
            <person name="Barry K."/>
            <person name="Bills G."/>
            <person name="Bluhm B."/>
            <person name="Cannon C."/>
            <person name="Castanera R."/>
            <person name="Culley D."/>
            <person name="Daum C."/>
            <person name="Ezra D."/>
            <person name="Gonzalez J."/>
            <person name="Henrissat B."/>
            <person name="Kuo A."/>
            <person name="Liang C."/>
            <person name="Lipzen A."/>
            <person name="Lutzoni F."/>
            <person name="Magnuson J."/>
            <person name="Mondo S."/>
            <person name="Nolan M."/>
            <person name="Ohm R."/>
            <person name="Pangilinan J."/>
            <person name="Park H.-J."/>
            <person name="Ramirez L."/>
            <person name="Alfaro M."/>
            <person name="Sun H."/>
            <person name="Tritt A."/>
            <person name="Yoshinaga Y."/>
            <person name="Zwiers L.-H."/>
            <person name="Turgeon B."/>
            <person name="Goodwin S."/>
            <person name="Spatafora J."/>
            <person name="Crous P."/>
            <person name="Grigoriev I."/>
        </authorList>
    </citation>
    <scope>NUCLEOTIDE SEQUENCE</scope>
    <source>
        <strain evidence="9">CBS 675.92</strain>
    </source>
</reference>
<feature type="region of interest" description="Disordered" evidence="7">
    <location>
        <begin position="314"/>
        <end position="333"/>
    </location>
</feature>
<keyword evidence="4" id="KW-0235">DNA replication</keyword>
<dbReference type="InterPro" id="IPR016527">
    <property type="entry name" value="ORC4"/>
</dbReference>
<dbReference type="GO" id="GO:0005664">
    <property type="term" value="C:nuclear origin of replication recognition complex"/>
    <property type="evidence" value="ECO:0007669"/>
    <property type="project" value="TreeGrafter"/>
</dbReference>
<dbReference type="Pfam" id="PF14629">
    <property type="entry name" value="ORC4_C"/>
    <property type="match status" value="1"/>
</dbReference>
<organism evidence="9 10">
    <name type="scientific">Byssothecium circinans</name>
    <dbReference type="NCBI Taxonomy" id="147558"/>
    <lineage>
        <taxon>Eukaryota</taxon>
        <taxon>Fungi</taxon>
        <taxon>Dikarya</taxon>
        <taxon>Ascomycota</taxon>
        <taxon>Pezizomycotina</taxon>
        <taxon>Dothideomycetes</taxon>
        <taxon>Pleosporomycetidae</taxon>
        <taxon>Pleosporales</taxon>
        <taxon>Massarineae</taxon>
        <taxon>Massarinaceae</taxon>
        <taxon>Byssothecium</taxon>
    </lineage>
</organism>
<feature type="domain" description="AAA+ ATPase" evidence="8">
    <location>
        <begin position="418"/>
        <end position="587"/>
    </location>
</feature>
<dbReference type="InterPro" id="IPR027417">
    <property type="entry name" value="P-loop_NTPase"/>
</dbReference>
<dbReference type="SMART" id="SM00382">
    <property type="entry name" value="AAA"/>
    <property type="match status" value="1"/>
</dbReference>
<feature type="compositionally biased region" description="Polar residues" evidence="7">
    <location>
        <begin position="56"/>
        <end position="65"/>
    </location>
</feature>
<dbReference type="Gene3D" id="3.40.50.300">
    <property type="entry name" value="P-loop containing nucleotide triphosphate hydrolases"/>
    <property type="match status" value="1"/>
</dbReference>
<evidence type="ECO:0000259" key="8">
    <source>
        <dbReference type="SMART" id="SM00382"/>
    </source>
</evidence>
<keyword evidence="10" id="KW-1185">Reference proteome</keyword>
<evidence type="ECO:0000256" key="1">
    <source>
        <dbReference type="ARBA" id="ARBA00004123"/>
    </source>
</evidence>
<name>A0A6A5U835_9PLEO</name>
<dbReference type="Pfam" id="PF13191">
    <property type="entry name" value="AAA_16"/>
    <property type="match status" value="1"/>
</dbReference>
<accession>A0A6A5U835</accession>
<dbReference type="GO" id="GO:0003688">
    <property type="term" value="F:DNA replication origin binding"/>
    <property type="evidence" value="ECO:0007669"/>
    <property type="project" value="TreeGrafter"/>
</dbReference>
<feature type="compositionally biased region" description="Polar residues" evidence="7">
    <location>
        <begin position="218"/>
        <end position="231"/>
    </location>
</feature>
<dbReference type="AlphaFoldDB" id="A0A6A5U835"/>
<dbReference type="GO" id="GO:0006270">
    <property type="term" value="P:DNA replication initiation"/>
    <property type="evidence" value="ECO:0007669"/>
    <property type="project" value="TreeGrafter"/>
</dbReference>
<keyword evidence="6" id="KW-0539">Nucleus</keyword>
<evidence type="ECO:0000313" key="10">
    <source>
        <dbReference type="Proteomes" id="UP000800035"/>
    </source>
</evidence>
<comment type="subcellular location">
    <subcellularLocation>
        <location evidence="1">Nucleus</location>
    </subcellularLocation>
</comment>
<gene>
    <name evidence="9" type="ORF">CC80DRAFT_532167</name>
</gene>
<sequence length="828" mass="90928">MWLVLWRHELSHRLSSSSLRTMNGSPRASKRRKLDTANCTTSSPLAKPSSVRKSGRLTTRSTSYATGADEKKETSKKGTRSPFKKTQGTRQLQRKAKEEDVWDDIEGALGESPAKFVVPKRSASTRKNTRTSRKDDTESTSNDTDELQPTVPTPKRGSGGKAHRESAGHNSFKLLVNGREHKAAEDDVQDSAEKGTSTPNKRAGSTRRSASARKPKEWQTSGTFAPPNSSPLKKPTRYTRRQGTSEAEDELSFATPSRLRRKQPHFRDDETIPETEDEAGLVPPSKSVSTRRRSNRADHMSNQDEEQEILVDVSEPEQDDAAVQSEGGDAMSVDGNSIVGSVLDPTEPSPFNKPSPVQTTKPAIRRLSGNLESGRELDLLKTIVLERISGKRPASLVNLDEEYASVHQLIGHTITAGEGNSMLLIGARGSGKTSLVNKVLSEVSKENSGDYHVVRLNGFIHTDDKIALREIWRQLGKEMDLDEESGGVGKNYADTLTTLLALLSHPSEQTGEITDQIAKAVIFVMDEFDLFAQHPRQTLLYNLFDIAQSRKAPIAVLGLTTRIDVANSLEKRVKSRFSHRYVHLSLAKTFTAFQEMCKANLLIEPDQLNVEERSILKSAPKTPAKKGKKGTNTNLLSDWNANINALFTSKSFLTTHLAPTFYLTKSVPQTLTTFLLPTSLLSPTHPILPTTTTIAPPSKLSLIPHLSTLALSLLIAAARLDIIHDSDTCNFNMCYDEYMTLASKARIQNSVGGLSGGGSMSKVWGKEVARREWEGLVELGFVMPVVGGLTGGFGMVRVDVSLEEIGGVLAGREGKGVERGMERWCRQL</sequence>
<dbReference type="InterPro" id="IPR003593">
    <property type="entry name" value="AAA+_ATPase"/>
</dbReference>
<comment type="similarity">
    <text evidence="2">Belongs to the ORC4 family.</text>
</comment>
<dbReference type="EMBL" id="ML976982">
    <property type="protein sequence ID" value="KAF1960500.1"/>
    <property type="molecule type" value="Genomic_DNA"/>
</dbReference>
<keyword evidence="5" id="KW-0238">DNA-binding</keyword>
<evidence type="ECO:0000256" key="7">
    <source>
        <dbReference type="SAM" id="MobiDB-lite"/>
    </source>
</evidence>
<evidence type="ECO:0000256" key="3">
    <source>
        <dbReference type="ARBA" id="ARBA00019083"/>
    </source>
</evidence>
<dbReference type="InterPro" id="IPR032705">
    <property type="entry name" value="ORC4_C"/>
</dbReference>
<protein>
    <recommendedName>
        <fullName evidence="3">Origin recognition complex subunit 4</fullName>
    </recommendedName>
</protein>
<dbReference type="SUPFAM" id="SSF52540">
    <property type="entry name" value="P-loop containing nucleoside triphosphate hydrolases"/>
    <property type="match status" value="1"/>
</dbReference>
<proteinExistence type="inferred from homology"/>
<evidence type="ECO:0000256" key="5">
    <source>
        <dbReference type="ARBA" id="ARBA00023125"/>
    </source>
</evidence>
<evidence type="ECO:0000256" key="6">
    <source>
        <dbReference type="ARBA" id="ARBA00023242"/>
    </source>
</evidence>
<dbReference type="FunFam" id="3.40.50.300:FF:001597">
    <property type="entry name" value="Origin recognition complex subunit Orc4"/>
    <property type="match status" value="1"/>
</dbReference>
<dbReference type="OrthoDB" id="343623at2759"/>
<feature type="region of interest" description="Disordered" evidence="7">
    <location>
        <begin position="17"/>
        <end position="307"/>
    </location>
</feature>
<evidence type="ECO:0000256" key="4">
    <source>
        <dbReference type="ARBA" id="ARBA00022705"/>
    </source>
</evidence>
<dbReference type="Proteomes" id="UP000800035">
    <property type="component" value="Unassembled WGS sequence"/>
</dbReference>
<evidence type="ECO:0000256" key="2">
    <source>
        <dbReference type="ARBA" id="ARBA00005334"/>
    </source>
</evidence>
<dbReference type="PANTHER" id="PTHR12087:SF0">
    <property type="entry name" value="ORIGIN RECOGNITION COMPLEX SUBUNIT 4"/>
    <property type="match status" value="1"/>
</dbReference>